<keyword evidence="6 13" id="KW-0028">Amino-acid biosynthesis</keyword>
<dbReference type="EMBL" id="CP170721">
    <property type="protein sequence ID" value="XIA17398.1"/>
    <property type="molecule type" value="Genomic_DNA"/>
</dbReference>
<dbReference type="GO" id="GO:0009086">
    <property type="term" value="P:methionine biosynthetic process"/>
    <property type="evidence" value="ECO:0007669"/>
    <property type="project" value="UniProtKB-KW"/>
</dbReference>
<evidence type="ECO:0000256" key="2">
    <source>
        <dbReference type="ARBA" id="ARBA00005056"/>
    </source>
</evidence>
<protein>
    <recommendedName>
        <fullName evidence="5 13">Homoserine dehydrogenase</fullName>
        <shortName evidence="13">HDH</shortName>
        <ecNumber evidence="5 13">1.1.1.3</ecNumber>
    </recommendedName>
</protein>
<name>A0AB74URM3_9GAMM</name>
<evidence type="ECO:0000256" key="1">
    <source>
        <dbReference type="ARBA" id="ARBA00001920"/>
    </source>
</evidence>
<dbReference type="InterPro" id="IPR011147">
    <property type="entry name" value="Bifunc_Aspkin/hSer_DH"/>
</dbReference>
<proteinExistence type="inferred from homology"/>
<dbReference type="GO" id="GO:0009089">
    <property type="term" value="P:lysine biosynthetic process via diaminopimelate"/>
    <property type="evidence" value="ECO:0007669"/>
    <property type="project" value="UniProtKB-ARBA"/>
</dbReference>
<dbReference type="SUPFAM" id="SSF51735">
    <property type="entry name" value="NAD(P)-binding Rossmann-fold domains"/>
    <property type="match status" value="1"/>
</dbReference>
<evidence type="ECO:0000256" key="7">
    <source>
        <dbReference type="ARBA" id="ARBA00022697"/>
    </source>
</evidence>
<evidence type="ECO:0000256" key="10">
    <source>
        <dbReference type="ARBA" id="ARBA00023167"/>
    </source>
</evidence>
<evidence type="ECO:0000256" key="13">
    <source>
        <dbReference type="PIRNR" id="PIRNR036497"/>
    </source>
</evidence>
<dbReference type="InterPro" id="IPR019811">
    <property type="entry name" value="HDH_CS"/>
</dbReference>
<dbReference type="InterPro" id="IPR005106">
    <property type="entry name" value="Asp/hSer_DH_NAD-bd"/>
</dbReference>
<evidence type="ECO:0000256" key="5">
    <source>
        <dbReference type="ARBA" id="ARBA00013213"/>
    </source>
</evidence>
<organism evidence="20">
    <name type="scientific">Rhodanobacter sp. FW102-FHT14D07</name>
    <dbReference type="NCBI Taxonomy" id="3351462"/>
    <lineage>
        <taxon>Bacteria</taxon>
        <taxon>Pseudomonadati</taxon>
        <taxon>Pseudomonadota</taxon>
        <taxon>Gammaproteobacteria</taxon>
        <taxon>Lysobacterales</taxon>
        <taxon>Rhodanobacteraceae</taxon>
        <taxon>Rhodanobacter</taxon>
    </lineage>
</organism>
<gene>
    <name evidence="20" type="ORF">ACFYG5_12570</name>
</gene>
<keyword evidence="9 13" id="KW-0560">Oxidoreductase</keyword>
<evidence type="ECO:0000256" key="6">
    <source>
        <dbReference type="ARBA" id="ARBA00022605"/>
    </source>
</evidence>
<dbReference type="RefSeq" id="WP_395116620.1">
    <property type="nucleotide sequence ID" value="NZ_CP170721.1"/>
</dbReference>
<evidence type="ECO:0000256" key="11">
    <source>
        <dbReference type="ARBA" id="ARBA00048841"/>
    </source>
</evidence>
<evidence type="ECO:0000256" key="3">
    <source>
        <dbReference type="ARBA" id="ARBA00005062"/>
    </source>
</evidence>
<feature type="binding site" evidence="15">
    <location>
        <position position="214"/>
    </location>
    <ligand>
        <name>L-homoserine</name>
        <dbReference type="ChEBI" id="CHEBI:57476"/>
    </ligand>
</feature>
<dbReference type="InterPro" id="IPR036291">
    <property type="entry name" value="NAD(P)-bd_dom_sf"/>
</dbReference>
<dbReference type="FunFam" id="3.30.360.10:FF:000006">
    <property type="entry name" value="Bifunctional aspartokinase/homoserine dehydrogenase"/>
    <property type="match status" value="1"/>
</dbReference>
<dbReference type="InterPro" id="IPR022697">
    <property type="entry name" value="HDH_short"/>
</dbReference>
<dbReference type="PIRSF" id="PIRSF036497">
    <property type="entry name" value="HDH_short"/>
    <property type="match status" value="1"/>
</dbReference>
<dbReference type="GO" id="GO:0004412">
    <property type="term" value="F:homoserine dehydrogenase activity"/>
    <property type="evidence" value="ECO:0007669"/>
    <property type="project" value="UniProtKB-EC"/>
</dbReference>
<sequence length="360" mass="37614">MSAVLAEHALHARGAAASTTAIVLLGTGVVGGALLKLLNTDAARSLRLVGAANSRRQQTDPDRLARRGLREQLNQHGAPRDNASLLAALDASEAATKVIVDATASATLAARHAEWLAHGYHVVTANKALAGGELSGWRALQAALGSGGSYGDSATVGAGLPVLSTLRRLRACGDHLLTLEGVFSGSLSWLFNQYDGSRPFSELLREARRLGYTEPDPRSDLSGEDVARKLLILARNAGFSLGSDEVQVEGLVPEALRALDADTFLARLGELDAPLAARHAAAASRGCVLRFLARLNQRGLARVGLAEVPLTHPAARLYGTDNQFALTTTRYNTQPLVIQGPGAGPEVTAQALLGDVLALG</sequence>
<comment type="pathway">
    <text evidence="2">Amino-acid biosynthesis; L-threonine biosynthesis; L-threonine from L-aspartate: step 3/5.</text>
</comment>
<dbReference type="PANTHER" id="PTHR43070:SF5">
    <property type="entry name" value="HOMOSERINE DEHYDROGENASE"/>
    <property type="match status" value="1"/>
</dbReference>
<dbReference type="EC" id="1.1.1.3" evidence="5 13"/>
<dbReference type="GO" id="GO:0050661">
    <property type="term" value="F:NADP binding"/>
    <property type="evidence" value="ECO:0007669"/>
    <property type="project" value="InterPro"/>
</dbReference>
<dbReference type="Pfam" id="PF00742">
    <property type="entry name" value="Homoserine_dh"/>
    <property type="match status" value="1"/>
</dbReference>
<feature type="transmembrane region" description="Helical" evidence="17">
    <location>
        <begin position="15"/>
        <end position="38"/>
    </location>
</feature>
<dbReference type="Gene3D" id="3.30.360.10">
    <property type="entry name" value="Dihydrodipicolinate Reductase, domain 2"/>
    <property type="match status" value="1"/>
</dbReference>
<keyword evidence="7 13" id="KW-0791">Threonine biosynthesis</keyword>
<reference evidence="20" key="1">
    <citation type="submission" date="2024-10" db="EMBL/GenBank/DDBJ databases">
        <authorList>
            <person name="Lesea H.P."/>
            <person name="Kuehl J.V."/>
            <person name="Chandonia J.-M."/>
        </authorList>
    </citation>
    <scope>NUCLEOTIDE SEQUENCE</scope>
    <source>
        <strain evidence="20">FW102-FHT14D07</strain>
    </source>
</reference>
<evidence type="ECO:0000259" key="18">
    <source>
        <dbReference type="Pfam" id="PF00742"/>
    </source>
</evidence>
<feature type="domain" description="Homoserine dehydrogenase catalytic" evidence="18">
    <location>
        <begin position="161"/>
        <end position="357"/>
    </location>
</feature>
<feature type="binding site" evidence="15">
    <location>
        <position position="127"/>
    </location>
    <ligand>
        <name>NADPH</name>
        <dbReference type="ChEBI" id="CHEBI:57783"/>
    </ligand>
</feature>
<keyword evidence="10 13" id="KW-0486">Methionine biosynthesis</keyword>
<feature type="binding site" evidence="15">
    <location>
        <begin position="26"/>
        <end position="31"/>
    </location>
    <ligand>
        <name>NADP(+)</name>
        <dbReference type="ChEBI" id="CHEBI:58349"/>
    </ligand>
</feature>
<dbReference type="Gene3D" id="3.40.50.720">
    <property type="entry name" value="NAD(P)-binding Rossmann-like Domain"/>
    <property type="match status" value="1"/>
</dbReference>
<keyword evidence="17" id="KW-1133">Transmembrane helix</keyword>
<dbReference type="PROSITE" id="PS01042">
    <property type="entry name" value="HOMOSER_DHGENASE"/>
    <property type="match status" value="1"/>
</dbReference>
<comment type="catalytic activity">
    <reaction evidence="11">
        <text>L-homoserine + NADP(+) = L-aspartate 4-semialdehyde + NADPH + H(+)</text>
        <dbReference type="Rhea" id="RHEA:15761"/>
        <dbReference type="ChEBI" id="CHEBI:15378"/>
        <dbReference type="ChEBI" id="CHEBI:57476"/>
        <dbReference type="ChEBI" id="CHEBI:57783"/>
        <dbReference type="ChEBI" id="CHEBI:58349"/>
        <dbReference type="ChEBI" id="CHEBI:537519"/>
        <dbReference type="EC" id="1.1.1.3"/>
    </reaction>
    <physiologicalReaction direction="right-to-left" evidence="11">
        <dbReference type="Rhea" id="RHEA:15763"/>
    </physiologicalReaction>
</comment>
<evidence type="ECO:0000256" key="8">
    <source>
        <dbReference type="ARBA" id="ARBA00022857"/>
    </source>
</evidence>
<evidence type="ECO:0000256" key="15">
    <source>
        <dbReference type="PIRSR" id="PIRSR036497-2"/>
    </source>
</evidence>
<evidence type="ECO:0000256" key="17">
    <source>
        <dbReference type="SAM" id="Phobius"/>
    </source>
</evidence>
<evidence type="ECO:0000256" key="16">
    <source>
        <dbReference type="RuleBase" id="RU004171"/>
    </source>
</evidence>
<dbReference type="InterPro" id="IPR001342">
    <property type="entry name" value="HDH_cat"/>
</dbReference>
<accession>A0AB74URM3</accession>
<feature type="binding site" evidence="15">
    <location>
        <position position="103"/>
    </location>
    <ligand>
        <name>NADPH</name>
        <dbReference type="ChEBI" id="CHEBI:57783"/>
    </ligand>
</feature>
<keyword evidence="17" id="KW-0812">Transmembrane</keyword>
<evidence type="ECO:0000256" key="9">
    <source>
        <dbReference type="ARBA" id="ARBA00023002"/>
    </source>
</evidence>
<evidence type="ECO:0000313" key="20">
    <source>
        <dbReference type="EMBL" id="XIA17398.1"/>
    </source>
</evidence>
<comment type="cofactor">
    <cofactor evidence="1">
        <name>a metal cation</name>
        <dbReference type="ChEBI" id="CHEBI:25213"/>
    </cofactor>
</comment>
<feature type="active site" description="Proton donor" evidence="14">
    <location>
        <position position="229"/>
    </location>
</feature>
<keyword evidence="17" id="KW-0472">Membrane</keyword>
<dbReference type="AlphaFoldDB" id="A0AB74URM3"/>
<dbReference type="Pfam" id="PF03447">
    <property type="entry name" value="NAD_binding_3"/>
    <property type="match status" value="1"/>
</dbReference>
<evidence type="ECO:0000256" key="4">
    <source>
        <dbReference type="ARBA" id="ARBA00006753"/>
    </source>
</evidence>
<dbReference type="PANTHER" id="PTHR43070">
    <property type="match status" value="1"/>
</dbReference>
<dbReference type="SUPFAM" id="SSF55347">
    <property type="entry name" value="Glyceraldehyde-3-phosphate dehydrogenase-like, C-terminal domain"/>
    <property type="match status" value="1"/>
</dbReference>
<dbReference type="GO" id="GO:0009088">
    <property type="term" value="P:threonine biosynthetic process"/>
    <property type="evidence" value="ECO:0007669"/>
    <property type="project" value="UniProtKB-KW"/>
</dbReference>
<evidence type="ECO:0000259" key="19">
    <source>
        <dbReference type="Pfam" id="PF03447"/>
    </source>
</evidence>
<comment type="similarity">
    <text evidence="4 13 16">Belongs to the homoserine dehydrogenase family.</text>
</comment>
<comment type="catalytic activity">
    <reaction evidence="12">
        <text>L-homoserine + NAD(+) = L-aspartate 4-semialdehyde + NADH + H(+)</text>
        <dbReference type="Rhea" id="RHEA:15757"/>
        <dbReference type="ChEBI" id="CHEBI:15378"/>
        <dbReference type="ChEBI" id="CHEBI:57476"/>
        <dbReference type="ChEBI" id="CHEBI:57540"/>
        <dbReference type="ChEBI" id="CHEBI:57945"/>
        <dbReference type="ChEBI" id="CHEBI:537519"/>
        <dbReference type="EC" id="1.1.1.3"/>
    </reaction>
    <physiologicalReaction direction="right-to-left" evidence="12">
        <dbReference type="Rhea" id="RHEA:15759"/>
    </physiologicalReaction>
</comment>
<comment type="pathway">
    <text evidence="3">Amino-acid biosynthesis; L-methionine biosynthesis via de novo pathway; L-homoserine from L-aspartate: step 3/3.</text>
</comment>
<evidence type="ECO:0000256" key="14">
    <source>
        <dbReference type="PIRSR" id="PIRSR036497-1"/>
    </source>
</evidence>
<dbReference type="GO" id="GO:0009090">
    <property type="term" value="P:homoserine biosynthetic process"/>
    <property type="evidence" value="ECO:0007669"/>
    <property type="project" value="UniProtKB-ARBA"/>
</dbReference>
<feature type="domain" description="Aspartate/homoserine dehydrogenase NAD-binding" evidence="19">
    <location>
        <begin position="26"/>
        <end position="142"/>
    </location>
</feature>
<evidence type="ECO:0000256" key="12">
    <source>
        <dbReference type="ARBA" id="ARBA00049031"/>
    </source>
</evidence>
<keyword evidence="8 13" id="KW-0521">NADP</keyword>